<accession>A0ABX5LKN7</accession>
<keyword evidence="4 5" id="KW-0173">Coenzyme A biosynthesis</keyword>
<dbReference type="InterPro" id="IPR027417">
    <property type="entry name" value="P-loop_NTPase"/>
</dbReference>
<dbReference type="GO" id="GO:0016301">
    <property type="term" value="F:kinase activity"/>
    <property type="evidence" value="ECO:0007669"/>
    <property type="project" value="UniProtKB-KW"/>
</dbReference>
<keyword evidence="5" id="KW-0808">Transferase</keyword>
<dbReference type="InterPro" id="IPR001977">
    <property type="entry name" value="Depp_CoAkinase"/>
</dbReference>
<evidence type="ECO:0000256" key="3">
    <source>
        <dbReference type="ARBA" id="ARBA00022840"/>
    </source>
</evidence>
<comment type="caution">
    <text evidence="7">The sequence shown here is derived from an EMBL/GenBank/DDBJ whole genome shotgun (WGS) entry which is preliminary data.</text>
</comment>
<keyword evidence="3 5" id="KW-0067">ATP-binding</keyword>
<proteinExistence type="inferred from homology"/>
<feature type="binding site" evidence="5">
    <location>
        <begin position="11"/>
        <end position="16"/>
    </location>
    <ligand>
        <name>ATP</name>
        <dbReference type="ChEBI" id="CHEBI:30616"/>
    </ligand>
</feature>
<evidence type="ECO:0000256" key="4">
    <source>
        <dbReference type="ARBA" id="ARBA00022993"/>
    </source>
</evidence>
<dbReference type="Proteomes" id="UP000245523">
    <property type="component" value="Unassembled WGS sequence"/>
</dbReference>
<dbReference type="NCBIfam" id="TIGR00152">
    <property type="entry name" value="dephospho-CoA kinase"/>
    <property type="match status" value="1"/>
</dbReference>
<dbReference type="RefSeq" id="WP_106199225.1">
    <property type="nucleotide sequence ID" value="NZ_JAXEIU010000058.1"/>
</dbReference>
<dbReference type="PANTHER" id="PTHR10695">
    <property type="entry name" value="DEPHOSPHO-COA KINASE-RELATED"/>
    <property type="match status" value="1"/>
</dbReference>
<comment type="pathway">
    <text evidence="5">Cofactor biosynthesis; coenzyme A biosynthesis; CoA from (R)-pantothenate: step 5/5.</text>
</comment>
<organism evidence="7 8">
    <name type="scientific">Hallerella porci</name>
    <dbReference type="NCBI Taxonomy" id="1945871"/>
    <lineage>
        <taxon>Bacteria</taxon>
        <taxon>Pseudomonadati</taxon>
        <taxon>Fibrobacterota</taxon>
        <taxon>Fibrobacteria</taxon>
        <taxon>Fibrobacterales</taxon>
        <taxon>Fibrobacteraceae</taxon>
        <taxon>Hallerella</taxon>
    </lineage>
</organism>
<gene>
    <name evidence="5" type="primary">coaE</name>
    <name evidence="7" type="ORF">B0H50_12118</name>
</gene>
<dbReference type="SUPFAM" id="SSF52540">
    <property type="entry name" value="P-loop containing nucleoside triphosphate hydrolases"/>
    <property type="match status" value="1"/>
</dbReference>
<dbReference type="Gene3D" id="3.40.50.300">
    <property type="entry name" value="P-loop containing nucleotide triphosphate hydrolases"/>
    <property type="match status" value="1"/>
</dbReference>
<evidence type="ECO:0000256" key="6">
    <source>
        <dbReference type="NCBIfam" id="TIGR00152"/>
    </source>
</evidence>
<evidence type="ECO:0000313" key="7">
    <source>
        <dbReference type="EMBL" id="PWK94486.1"/>
    </source>
</evidence>
<protein>
    <recommendedName>
        <fullName evidence="5 6">Dephospho-CoA kinase</fullName>
        <ecNumber evidence="5 6">2.7.1.24</ecNumber>
    </recommendedName>
    <alternativeName>
        <fullName evidence="5">Dephosphocoenzyme A kinase</fullName>
    </alternativeName>
</protein>
<reference evidence="7 8" key="1">
    <citation type="submission" date="2018-05" db="EMBL/GenBank/DDBJ databases">
        <title>Animal gut microbial communities from fecal samples from Wisconsin, USA.</title>
        <authorList>
            <person name="Neumann A."/>
        </authorList>
    </citation>
    <scope>NUCLEOTIDE SEQUENCE [LARGE SCALE GENOMIC DNA]</scope>
    <source>
        <strain evidence="7 8">UWS4</strain>
    </source>
</reference>
<evidence type="ECO:0000256" key="1">
    <source>
        <dbReference type="ARBA" id="ARBA00009018"/>
    </source>
</evidence>
<comment type="function">
    <text evidence="5">Catalyzes the phosphorylation of the 3'-hydroxyl group of dephosphocoenzyme A to form coenzyme A.</text>
</comment>
<sequence>MKIIGICGKIGSGKSAAGVFLEELGGFVLDLDVEMHTLYAESCELQQKIAENFGAECVKNGFVDRVKLASRVFQRLETLQKLESIVYPLLQKSVEQKLEAAKKAGKVKIAAVEGALLFKWPEFSRNLDAIWVVEATDSVRLERLLKRGLTKEDAERRIQIQAQDPLPPNAKYFYLDNSGAISALQKRVCELAEI</sequence>
<dbReference type="Pfam" id="PF01121">
    <property type="entry name" value="CoaE"/>
    <property type="match status" value="1"/>
</dbReference>
<comment type="subcellular location">
    <subcellularLocation>
        <location evidence="5">Cytoplasm</location>
    </subcellularLocation>
</comment>
<name>A0ABX5LKN7_9BACT</name>
<dbReference type="EC" id="2.7.1.24" evidence="5 6"/>
<keyword evidence="5" id="KW-0963">Cytoplasm</keyword>
<comment type="catalytic activity">
    <reaction evidence="5">
        <text>3'-dephospho-CoA + ATP = ADP + CoA + H(+)</text>
        <dbReference type="Rhea" id="RHEA:18245"/>
        <dbReference type="ChEBI" id="CHEBI:15378"/>
        <dbReference type="ChEBI" id="CHEBI:30616"/>
        <dbReference type="ChEBI" id="CHEBI:57287"/>
        <dbReference type="ChEBI" id="CHEBI:57328"/>
        <dbReference type="ChEBI" id="CHEBI:456216"/>
        <dbReference type="EC" id="2.7.1.24"/>
    </reaction>
</comment>
<keyword evidence="5 7" id="KW-0418">Kinase</keyword>
<dbReference type="CDD" id="cd02022">
    <property type="entry name" value="DPCK"/>
    <property type="match status" value="1"/>
</dbReference>
<evidence type="ECO:0000313" key="8">
    <source>
        <dbReference type="Proteomes" id="UP000245523"/>
    </source>
</evidence>
<dbReference type="EMBL" id="QGHD01000021">
    <property type="protein sequence ID" value="PWK94486.1"/>
    <property type="molecule type" value="Genomic_DNA"/>
</dbReference>
<dbReference type="HAMAP" id="MF_00376">
    <property type="entry name" value="Dephospho_CoA_kinase"/>
    <property type="match status" value="1"/>
</dbReference>
<keyword evidence="8" id="KW-1185">Reference proteome</keyword>
<dbReference type="PANTHER" id="PTHR10695:SF46">
    <property type="entry name" value="BIFUNCTIONAL COENZYME A SYNTHASE-RELATED"/>
    <property type="match status" value="1"/>
</dbReference>
<evidence type="ECO:0000256" key="2">
    <source>
        <dbReference type="ARBA" id="ARBA00022741"/>
    </source>
</evidence>
<comment type="similarity">
    <text evidence="1 5">Belongs to the CoaE family.</text>
</comment>
<evidence type="ECO:0000256" key="5">
    <source>
        <dbReference type="HAMAP-Rule" id="MF_00376"/>
    </source>
</evidence>
<keyword evidence="2 5" id="KW-0547">Nucleotide-binding</keyword>
<dbReference type="PROSITE" id="PS51219">
    <property type="entry name" value="DPCK"/>
    <property type="match status" value="1"/>
</dbReference>